<proteinExistence type="inferred from homology"/>
<dbReference type="FunFam" id="3.40.50.720:FF:000009">
    <property type="entry name" value="Fatty oxidation complex, alpha subunit"/>
    <property type="match status" value="1"/>
</dbReference>
<feature type="domain" description="3-hydroxyacyl-CoA dehydrogenase C-terminal" evidence="15">
    <location>
        <begin position="603"/>
        <end position="686"/>
    </location>
</feature>
<dbReference type="AlphaFoldDB" id="A0A4V1E0E8"/>
<dbReference type="OrthoDB" id="9771883at2"/>
<keyword evidence="12" id="KW-0511">Multifunctional enzyme</keyword>
<comment type="subcellular location">
    <subcellularLocation>
        <location evidence="1">Peroxisome</location>
    </subcellularLocation>
</comment>
<feature type="domain" description="3-hydroxyacyl-CoA dehydrogenase C-terminal" evidence="15">
    <location>
        <begin position="475"/>
        <end position="568"/>
    </location>
</feature>
<dbReference type="Gene3D" id="3.90.226.10">
    <property type="entry name" value="2-enoyl-CoA Hydratase, Chain A, domain 1"/>
    <property type="match status" value="1"/>
</dbReference>
<accession>A0A4V1E0E8</accession>
<keyword evidence="4" id="KW-0276">Fatty acid metabolism</keyword>
<dbReference type="GO" id="GO:0070403">
    <property type="term" value="F:NAD+ binding"/>
    <property type="evidence" value="ECO:0007669"/>
    <property type="project" value="InterPro"/>
</dbReference>
<dbReference type="FunFam" id="1.10.1040.50:FF:000006">
    <property type="entry name" value="Peroxisomal bifunctional enzyme"/>
    <property type="match status" value="1"/>
</dbReference>
<evidence type="ECO:0000256" key="1">
    <source>
        <dbReference type="ARBA" id="ARBA00004275"/>
    </source>
</evidence>
<evidence type="ECO:0000256" key="7">
    <source>
        <dbReference type="ARBA" id="ARBA00023027"/>
    </source>
</evidence>
<dbReference type="EMBL" id="CP039964">
    <property type="protein sequence ID" value="QCO54384.1"/>
    <property type="molecule type" value="Genomic_DNA"/>
</dbReference>
<dbReference type="InterPro" id="IPR001753">
    <property type="entry name" value="Enoyl-CoA_hydra/iso"/>
</dbReference>
<keyword evidence="6" id="KW-0560">Oxidoreductase</keyword>
<keyword evidence="5" id="KW-0442">Lipid degradation</keyword>
<dbReference type="PANTHER" id="PTHR23309:SF51">
    <property type="entry name" value="3-HYDROXYACYL-COA DEHYDROGENASE-RELATED"/>
    <property type="match status" value="1"/>
</dbReference>
<keyword evidence="11" id="KW-0456">Lyase</keyword>
<dbReference type="Proteomes" id="UP000298631">
    <property type="component" value="Chromosome"/>
</dbReference>
<dbReference type="UniPathway" id="UPA00659"/>
<dbReference type="InterPro" id="IPR018376">
    <property type="entry name" value="Enoyl-CoA_hyd/isom_CS"/>
</dbReference>
<dbReference type="GO" id="GO:0016853">
    <property type="term" value="F:isomerase activity"/>
    <property type="evidence" value="ECO:0007669"/>
    <property type="project" value="UniProtKB-KW"/>
</dbReference>
<dbReference type="CDD" id="cd06558">
    <property type="entry name" value="crotonase-like"/>
    <property type="match status" value="1"/>
</dbReference>
<evidence type="ECO:0000313" key="18">
    <source>
        <dbReference type="Proteomes" id="UP000298631"/>
    </source>
</evidence>
<evidence type="ECO:0000259" key="15">
    <source>
        <dbReference type="Pfam" id="PF00725"/>
    </source>
</evidence>
<keyword evidence="10" id="KW-0413">Isomerase</keyword>
<keyword evidence="9" id="KW-0576">Peroxisome</keyword>
<dbReference type="GO" id="GO:0004300">
    <property type="term" value="F:enoyl-CoA hydratase activity"/>
    <property type="evidence" value="ECO:0007669"/>
    <property type="project" value="UniProtKB-ARBA"/>
</dbReference>
<evidence type="ECO:0000313" key="17">
    <source>
        <dbReference type="EMBL" id="QCO54384.1"/>
    </source>
</evidence>
<sequence length="701" mass="74303">MKENTMEILRVEKAGEVGLIALAKPPVNALGFALRKAVHDAHSELLTDPTIKAIVIYGEGRFFSAGADIRDFGNSGVHPTLPEVLKSLNDSAKPVISVLHGIAFGGALELALATQVRVGMAGLKVALPEVKLGLLPGAGGSQRLPRLTGLAAAIDVICTGREVNVAEAKTLGIVDRLADGSPREAGLAAAQEVLSGALPARQTDGLTVAPTPEAVEAARKRLTAMRPALAAPLKALEAVCAATLPIDEGLALERKLFLDLMEGPEHVGLTHAFLAERATSKIPEVGLQARDIASVAVIGGGTMGIGIATAFLLGGLSVHLIEVQVNRVAQARAGIEKNLQGALKRGKLSDSAYAAASEKLTCTDALESVSKCDLVVEAIFEDMAAKIDLFGKLDAICKPGALLATNTSYLDVNTIAAATSRPADVIGLHFFSPAHIMRLVEVVVADKTAPEWVATSFALAGKLGKVAVRAGVCDGFIGNRILTEYRKATEYLLLDGVDYDRIDAALEGFGFAMGPFAVSDMAGLDIGRMTRQRKASTRPAEERYSRVSDLICDQGWLGRKTGTGYYLYDGSKSRIANPGAMEIVANERRTLGIAAQDFSDEDIVARCLTAMIAEAVRVLEDGIALRPVDIDAVELFGYGFPRHRGGPMHLADLIGIDILIQRIETYATQDPYFWQVPQLLREMQTKGQSFADLNTSIVATS</sequence>
<keyword evidence="7" id="KW-0520">NAD</keyword>
<protein>
    <submittedName>
        <fullName evidence="17">3-hydroxyacyl-CoA dehydrogenase</fullName>
    </submittedName>
</protein>
<organism evidence="17 18">
    <name type="scientific">Pseudorhodobacter turbinis</name>
    <dbReference type="NCBI Taxonomy" id="2500533"/>
    <lineage>
        <taxon>Bacteria</taxon>
        <taxon>Pseudomonadati</taxon>
        <taxon>Pseudomonadota</taxon>
        <taxon>Alphaproteobacteria</taxon>
        <taxon>Rhodobacterales</taxon>
        <taxon>Paracoccaceae</taxon>
        <taxon>Pseudorhodobacter</taxon>
    </lineage>
</organism>
<evidence type="ECO:0000256" key="10">
    <source>
        <dbReference type="ARBA" id="ARBA00023235"/>
    </source>
</evidence>
<dbReference type="PANTHER" id="PTHR23309">
    <property type="entry name" value="3-HYDROXYACYL-COA DEHYROGENASE"/>
    <property type="match status" value="1"/>
</dbReference>
<evidence type="ECO:0000256" key="3">
    <source>
        <dbReference type="ARBA" id="ARBA00008750"/>
    </source>
</evidence>
<dbReference type="Gene3D" id="3.40.50.720">
    <property type="entry name" value="NAD(P)-binding Rossmann-like Domain"/>
    <property type="match status" value="1"/>
</dbReference>
<dbReference type="InterPro" id="IPR008927">
    <property type="entry name" value="6-PGluconate_DH-like_C_sf"/>
</dbReference>
<comment type="pathway">
    <text evidence="2">Lipid metabolism; fatty acid beta-oxidation.</text>
</comment>
<comment type="catalytic activity">
    <reaction evidence="13">
        <text>a (3S)-3-hydroxyacyl-CoA + NAD(+) = a 3-oxoacyl-CoA + NADH + H(+)</text>
        <dbReference type="Rhea" id="RHEA:22432"/>
        <dbReference type="ChEBI" id="CHEBI:15378"/>
        <dbReference type="ChEBI" id="CHEBI:57318"/>
        <dbReference type="ChEBI" id="CHEBI:57540"/>
        <dbReference type="ChEBI" id="CHEBI:57945"/>
        <dbReference type="ChEBI" id="CHEBI:90726"/>
        <dbReference type="EC" id="1.1.1.35"/>
    </reaction>
</comment>
<keyword evidence="18" id="KW-1185">Reference proteome</keyword>
<dbReference type="InterPro" id="IPR006108">
    <property type="entry name" value="3HC_DH_C"/>
</dbReference>
<dbReference type="InterPro" id="IPR029045">
    <property type="entry name" value="ClpP/crotonase-like_dom_sf"/>
</dbReference>
<dbReference type="Pfam" id="PF00378">
    <property type="entry name" value="ECH_1"/>
    <property type="match status" value="1"/>
</dbReference>
<evidence type="ECO:0000256" key="9">
    <source>
        <dbReference type="ARBA" id="ARBA00023140"/>
    </source>
</evidence>
<name>A0A4V1E0E8_9RHOB</name>
<evidence type="ECO:0000256" key="14">
    <source>
        <dbReference type="RuleBase" id="RU003707"/>
    </source>
</evidence>
<dbReference type="Gene3D" id="1.10.1040.50">
    <property type="match status" value="1"/>
</dbReference>
<evidence type="ECO:0000256" key="4">
    <source>
        <dbReference type="ARBA" id="ARBA00022832"/>
    </source>
</evidence>
<dbReference type="KEGG" id="pseb:EOK75_00165"/>
<evidence type="ECO:0000256" key="8">
    <source>
        <dbReference type="ARBA" id="ARBA00023098"/>
    </source>
</evidence>
<feature type="domain" description="3-hydroxyacyl-CoA dehydrogenase NAD binding" evidence="16">
    <location>
        <begin position="294"/>
        <end position="470"/>
    </location>
</feature>
<evidence type="ECO:0000259" key="16">
    <source>
        <dbReference type="Pfam" id="PF02737"/>
    </source>
</evidence>
<gene>
    <name evidence="17" type="ORF">EOK75_00165</name>
</gene>
<evidence type="ECO:0000256" key="11">
    <source>
        <dbReference type="ARBA" id="ARBA00023239"/>
    </source>
</evidence>
<reference evidence="17 18" key="1">
    <citation type="submission" date="2019-05" db="EMBL/GenBank/DDBJ databases">
        <title>Pseudorhodobacter turbinis sp. nov., isolated from the gut of the Korean turban shell.</title>
        <authorList>
            <person name="Jeong Y.-S."/>
            <person name="Kang W.-R."/>
            <person name="Bae J.-W."/>
        </authorList>
    </citation>
    <scope>NUCLEOTIDE SEQUENCE [LARGE SCALE GENOMIC DNA]</scope>
    <source>
        <strain evidence="17 18">S12M18</strain>
    </source>
</reference>
<evidence type="ECO:0000256" key="2">
    <source>
        <dbReference type="ARBA" id="ARBA00005005"/>
    </source>
</evidence>
<keyword evidence="8" id="KW-0443">Lipid metabolism</keyword>
<dbReference type="Pfam" id="PF02737">
    <property type="entry name" value="3HCDH_N"/>
    <property type="match status" value="1"/>
</dbReference>
<dbReference type="Pfam" id="PF00725">
    <property type="entry name" value="3HCDH"/>
    <property type="match status" value="2"/>
</dbReference>
<dbReference type="PROSITE" id="PS00166">
    <property type="entry name" value="ENOYL_COA_HYDRATASE"/>
    <property type="match status" value="1"/>
</dbReference>
<comment type="similarity">
    <text evidence="3">In the N-terminal section; belongs to the enoyl-CoA hydratase/isomerase family.</text>
</comment>
<dbReference type="SUPFAM" id="SSF51735">
    <property type="entry name" value="NAD(P)-binding Rossmann-fold domains"/>
    <property type="match status" value="1"/>
</dbReference>
<comment type="similarity">
    <text evidence="14">Belongs to the enoyl-CoA hydratase/isomerase family.</text>
</comment>
<evidence type="ECO:0000256" key="5">
    <source>
        <dbReference type="ARBA" id="ARBA00022963"/>
    </source>
</evidence>
<evidence type="ECO:0000256" key="12">
    <source>
        <dbReference type="ARBA" id="ARBA00023268"/>
    </source>
</evidence>
<dbReference type="SUPFAM" id="SSF48179">
    <property type="entry name" value="6-phosphogluconate dehydrogenase C-terminal domain-like"/>
    <property type="match status" value="2"/>
</dbReference>
<dbReference type="GO" id="GO:0006635">
    <property type="term" value="P:fatty acid beta-oxidation"/>
    <property type="evidence" value="ECO:0007669"/>
    <property type="project" value="UniProtKB-UniPathway"/>
</dbReference>
<evidence type="ECO:0000256" key="6">
    <source>
        <dbReference type="ARBA" id="ARBA00023002"/>
    </source>
</evidence>
<evidence type="ECO:0000256" key="13">
    <source>
        <dbReference type="ARBA" id="ARBA00049556"/>
    </source>
</evidence>
<dbReference type="GO" id="GO:0003857">
    <property type="term" value="F:(3S)-3-hydroxyacyl-CoA dehydrogenase (NAD+) activity"/>
    <property type="evidence" value="ECO:0007669"/>
    <property type="project" value="UniProtKB-EC"/>
</dbReference>
<dbReference type="InterPro" id="IPR006176">
    <property type="entry name" value="3-OHacyl-CoA_DH_NAD-bd"/>
</dbReference>
<dbReference type="InterPro" id="IPR036291">
    <property type="entry name" value="NAD(P)-bd_dom_sf"/>
</dbReference>
<dbReference type="SUPFAM" id="SSF52096">
    <property type="entry name" value="ClpP/crotonase"/>
    <property type="match status" value="1"/>
</dbReference>